<dbReference type="InterPro" id="IPR035205">
    <property type="entry name" value="DUF5320"/>
</dbReference>
<dbReference type="AlphaFoldDB" id="A0A1T5LZR9"/>
<dbReference type="RefSeq" id="WP_079493355.1">
    <property type="nucleotide sequence ID" value="NZ_FUZT01000009.1"/>
</dbReference>
<sequence length="65" mass="6646">MPRNDGTGPLGQGPMTGRALGNCGDGKTANTSSSIRGSGLGRGLGRGNGRGLGRFLNNEKFKNQK</sequence>
<protein>
    <submittedName>
        <fullName evidence="2">Uncharacterized protein</fullName>
    </submittedName>
</protein>
<keyword evidence="3" id="KW-1185">Reference proteome</keyword>
<dbReference type="EMBL" id="FUZT01000009">
    <property type="protein sequence ID" value="SKC81079.1"/>
    <property type="molecule type" value="Genomic_DNA"/>
</dbReference>
<dbReference type="STRING" id="36842.SAMN02194393_03540"/>
<gene>
    <name evidence="2" type="ORF">SAMN02194393_03540</name>
</gene>
<name>A0A1T5LZR9_9FIRM</name>
<evidence type="ECO:0000256" key="1">
    <source>
        <dbReference type="SAM" id="MobiDB-lite"/>
    </source>
</evidence>
<reference evidence="2 3" key="1">
    <citation type="submission" date="2017-02" db="EMBL/GenBank/DDBJ databases">
        <authorList>
            <person name="Peterson S.W."/>
        </authorList>
    </citation>
    <scope>NUCLEOTIDE SEQUENCE [LARGE SCALE GENOMIC DNA]</scope>
    <source>
        <strain evidence="2 3">M1</strain>
    </source>
</reference>
<organism evidence="2 3">
    <name type="scientific">Maledivibacter halophilus</name>
    <dbReference type="NCBI Taxonomy" id="36842"/>
    <lineage>
        <taxon>Bacteria</taxon>
        <taxon>Bacillati</taxon>
        <taxon>Bacillota</taxon>
        <taxon>Clostridia</taxon>
        <taxon>Peptostreptococcales</taxon>
        <taxon>Caminicellaceae</taxon>
        <taxon>Maledivibacter</taxon>
    </lineage>
</organism>
<evidence type="ECO:0000313" key="2">
    <source>
        <dbReference type="EMBL" id="SKC81079.1"/>
    </source>
</evidence>
<accession>A0A1T5LZR9</accession>
<feature type="compositionally biased region" description="Gly residues" evidence="1">
    <location>
        <begin position="38"/>
        <end position="52"/>
    </location>
</feature>
<dbReference type="Pfam" id="PF17253">
    <property type="entry name" value="DUF5320"/>
    <property type="match status" value="1"/>
</dbReference>
<proteinExistence type="predicted"/>
<feature type="region of interest" description="Disordered" evidence="1">
    <location>
        <begin position="1"/>
        <end position="65"/>
    </location>
</feature>
<dbReference type="Proteomes" id="UP000190285">
    <property type="component" value="Unassembled WGS sequence"/>
</dbReference>
<evidence type="ECO:0000313" key="3">
    <source>
        <dbReference type="Proteomes" id="UP000190285"/>
    </source>
</evidence>